<keyword evidence="1" id="KW-0812">Transmembrane</keyword>
<evidence type="ECO:0000313" key="3">
    <source>
        <dbReference type="Proteomes" id="UP000078546"/>
    </source>
</evidence>
<dbReference type="InterPro" id="IPR008780">
    <property type="entry name" value="Plasmodium_Vir"/>
</dbReference>
<dbReference type="Pfam" id="PF05795">
    <property type="entry name" value="Plasmodium_Vir"/>
    <property type="match status" value="2"/>
</dbReference>
<accession>A0A1A8X961</accession>
<sequence>MEDILRKNDLKLLPSRRHYDQLENPLGWCEQNITELEGKLKEYIEDDSITKRIVSALCNTSYKNDQEEDCIERCAYLFYWIGDMLFDKKKDPNTFSKITPVLSGILNKFGTKGKCKCNFPYTNINEQNFNEMKLAYFYYKDYTHFEERLTFYNKSCDKYYKQHLEDAVNAYNNVYETCKRQGEVYCSTVREVASKLLGDKYDTWKCENIYDNTEVESQGISSFGSQDDLDSSEESSVSTAVILISLLLPFLGIVFYLLYKFTPVSLFLRSYLVKKQKIQRNINDEELLNFLFNEYESTNRDAYGTGTHIRYHCAENIS</sequence>
<dbReference type="AlphaFoldDB" id="A0A1A8X961"/>
<feature type="transmembrane region" description="Helical" evidence="1">
    <location>
        <begin position="240"/>
        <end position="259"/>
    </location>
</feature>
<protein>
    <submittedName>
        <fullName evidence="2">PIR Superfamily Protein</fullName>
    </submittedName>
</protein>
<evidence type="ECO:0000256" key="1">
    <source>
        <dbReference type="SAM" id="Phobius"/>
    </source>
</evidence>
<keyword evidence="1" id="KW-1133">Transmembrane helix</keyword>
<organism evidence="2 3">
    <name type="scientific">Plasmodium ovale curtisi</name>
    <dbReference type="NCBI Taxonomy" id="864141"/>
    <lineage>
        <taxon>Eukaryota</taxon>
        <taxon>Sar</taxon>
        <taxon>Alveolata</taxon>
        <taxon>Apicomplexa</taxon>
        <taxon>Aconoidasida</taxon>
        <taxon>Haemosporida</taxon>
        <taxon>Plasmodiidae</taxon>
        <taxon>Plasmodium</taxon>
        <taxon>Plasmodium (Plasmodium)</taxon>
    </lineage>
</organism>
<gene>
    <name evidence="2" type="ORF">POVCU1_064790</name>
</gene>
<evidence type="ECO:0000313" key="2">
    <source>
        <dbReference type="EMBL" id="SBT01145.1"/>
    </source>
</evidence>
<name>A0A1A8X961_PLAOA</name>
<keyword evidence="1" id="KW-0472">Membrane</keyword>
<dbReference type="Proteomes" id="UP000078546">
    <property type="component" value="Unassembled WGS sequence"/>
</dbReference>
<reference evidence="3" key="1">
    <citation type="submission" date="2016-05" db="EMBL/GenBank/DDBJ databases">
        <authorList>
            <person name="Naeem Raeece"/>
        </authorList>
    </citation>
    <scope>NUCLEOTIDE SEQUENCE [LARGE SCALE GENOMIC DNA]</scope>
</reference>
<dbReference type="EMBL" id="FLQV01002319">
    <property type="protein sequence ID" value="SBT01145.1"/>
    <property type="molecule type" value="Genomic_DNA"/>
</dbReference>
<proteinExistence type="predicted"/>